<evidence type="ECO:0000256" key="1">
    <source>
        <dbReference type="ARBA" id="ARBA00004651"/>
    </source>
</evidence>
<reference evidence="11" key="1">
    <citation type="submission" date="2018-09" db="EMBL/GenBank/DDBJ databases">
        <title>Acidovorax cavernicola nov. sp. isolated from Gruta de las Maravillas (Aracena, Spain).</title>
        <authorList>
            <person name="Jurado V."/>
            <person name="Gutierrez-Patricio S."/>
            <person name="Gonzalez-Pimentel J.L."/>
            <person name="Miller A.Z."/>
            <person name="Laiz L."/>
            <person name="Saiz-Jimenez C."/>
        </authorList>
    </citation>
    <scope>NUCLEOTIDE SEQUENCE [LARGE SCALE GENOMIC DNA]</scope>
    <source>
        <strain evidence="11">1011MAR3C25</strain>
    </source>
</reference>
<keyword evidence="6 9" id="KW-1133">Transmembrane helix</keyword>
<evidence type="ECO:0000256" key="9">
    <source>
        <dbReference type="SAM" id="Phobius"/>
    </source>
</evidence>
<gene>
    <name evidence="10" type="ORF">D3P04_17580</name>
</gene>
<evidence type="ECO:0000256" key="5">
    <source>
        <dbReference type="ARBA" id="ARBA00022692"/>
    </source>
</evidence>
<keyword evidence="5 9" id="KW-0812">Transmembrane</keyword>
<dbReference type="PANTHER" id="PTHR34295">
    <property type="entry name" value="BIOTIN TRANSPORTER BIOY"/>
    <property type="match status" value="1"/>
</dbReference>
<keyword evidence="4 8" id="KW-1003">Cell membrane</keyword>
<keyword evidence="7 8" id="KW-0472">Membrane</keyword>
<keyword evidence="11" id="KW-1185">Reference proteome</keyword>
<feature type="transmembrane region" description="Helical" evidence="9">
    <location>
        <begin position="6"/>
        <end position="30"/>
    </location>
</feature>
<evidence type="ECO:0000313" key="10">
    <source>
        <dbReference type="EMBL" id="RJE82857.1"/>
    </source>
</evidence>
<evidence type="ECO:0000256" key="6">
    <source>
        <dbReference type="ARBA" id="ARBA00022989"/>
    </source>
</evidence>
<evidence type="ECO:0000256" key="8">
    <source>
        <dbReference type="PIRNR" id="PIRNR016661"/>
    </source>
</evidence>
<organism evidence="10 11">
    <name type="scientific">Paracoccus onubensis</name>
    <dbReference type="NCBI Taxonomy" id="1675788"/>
    <lineage>
        <taxon>Bacteria</taxon>
        <taxon>Pseudomonadati</taxon>
        <taxon>Pseudomonadota</taxon>
        <taxon>Alphaproteobacteria</taxon>
        <taxon>Rhodobacterales</taxon>
        <taxon>Paracoccaceae</taxon>
        <taxon>Paracoccus</taxon>
    </lineage>
</organism>
<keyword evidence="3 8" id="KW-0813">Transport</keyword>
<dbReference type="OrthoDB" id="9803495at2"/>
<protein>
    <recommendedName>
        <fullName evidence="8">Biotin transporter</fullName>
    </recommendedName>
</protein>
<dbReference type="EMBL" id="QZCG01000013">
    <property type="protein sequence ID" value="RJE82857.1"/>
    <property type="molecule type" value="Genomic_DNA"/>
</dbReference>
<dbReference type="Gene3D" id="1.10.1760.20">
    <property type="match status" value="1"/>
</dbReference>
<dbReference type="Pfam" id="PF02632">
    <property type="entry name" value="BioY"/>
    <property type="match status" value="1"/>
</dbReference>
<comment type="similarity">
    <text evidence="2 8">Belongs to the BioY family.</text>
</comment>
<dbReference type="Proteomes" id="UP000284202">
    <property type="component" value="Unassembled WGS sequence"/>
</dbReference>
<comment type="subcellular location">
    <subcellularLocation>
        <location evidence="1 8">Cell membrane</location>
        <topology evidence="1 8">Multi-pass membrane protein</topology>
    </subcellularLocation>
</comment>
<proteinExistence type="inferred from homology"/>
<evidence type="ECO:0000256" key="7">
    <source>
        <dbReference type="ARBA" id="ARBA00023136"/>
    </source>
</evidence>
<dbReference type="RefSeq" id="WP_119751173.1">
    <property type="nucleotide sequence ID" value="NZ_QZCG01000013.1"/>
</dbReference>
<name>A0A418SPS7_9RHOB</name>
<comment type="caution">
    <text evidence="10">The sequence shown here is derived from an EMBL/GenBank/DDBJ whole genome shotgun (WGS) entry which is preliminary data.</text>
</comment>
<sequence length="189" mass="19207">MEKDLARIALFAALIAILGLIPAITLGFGVPITAQSLGVMLAGAVLGARQGGLAVLLFVFAAVLGLPLLAGGRGGLGVFASPTVGFVVGFPVAAFVTGLVVEKLHRLPPGVSAGIGAFIGGIIVMYAFGTIGMAIVLNKSLTEAALLNSAFVIGDLLKAGLCGMLVAAIARLRPQMLPWYRAPVSQVFR</sequence>
<dbReference type="GO" id="GO:0015225">
    <property type="term" value="F:biotin transmembrane transporter activity"/>
    <property type="evidence" value="ECO:0007669"/>
    <property type="project" value="UniProtKB-UniRule"/>
</dbReference>
<feature type="transmembrane region" description="Helical" evidence="9">
    <location>
        <begin position="113"/>
        <end position="137"/>
    </location>
</feature>
<dbReference type="InterPro" id="IPR003784">
    <property type="entry name" value="BioY"/>
</dbReference>
<dbReference type="AlphaFoldDB" id="A0A418SPS7"/>
<dbReference type="PIRSF" id="PIRSF016661">
    <property type="entry name" value="BioY"/>
    <property type="match status" value="1"/>
</dbReference>
<evidence type="ECO:0000313" key="11">
    <source>
        <dbReference type="Proteomes" id="UP000284202"/>
    </source>
</evidence>
<dbReference type="PANTHER" id="PTHR34295:SF4">
    <property type="entry name" value="BIOTIN TRANSPORTER BIOY-RELATED"/>
    <property type="match status" value="1"/>
</dbReference>
<feature type="transmembrane region" description="Helical" evidence="9">
    <location>
        <begin position="76"/>
        <end position="101"/>
    </location>
</feature>
<evidence type="ECO:0000256" key="3">
    <source>
        <dbReference type="ARBA" id="ARBA00022448"/>
    </source>
</evidence>
<evidence type="ECO:0000256" key="4">
    <source>
        <dbReference type="ARBA" id="ARBA00022475"/>
    </source>
</evidence>
<dbReference type="GO" id="GO:0005886">
    <property type="term" value="C:plasma membrane"/>
    <property type="evidence" value="ECO:0007669"/>
    <property type="project" value="UniProtKB-SubCell"/>
</dbReference>
<feature type="transmembrane region" description="Helical" evidence="9">
    <location>
        <begin position="149"/>
        <end position="172"/>
    </location>
</feature>
<accession>A0A418SPS7</accession>
<feature type="transmembrane region" description="Helical" evidence="9">
    <location>
        <begin position="51"/>
        <end position="70"/>
    </location>
</feature>
<evidence type="ECO:0000256" key="2">
    <source>
        <dbReference type="ARBA" id="ARBA00010692"/>
    </source>
</evidence>